<feature type="compositionally biased region" description="Polar residues" evidence="7">
    <location>
        <begin position="1512"/>
        <end position="1526"/>
    </location>
</feature>
<gene>
    <name evidence="8" type="primary">tea1</name>
    <name evidence="8" type="ORF">LOC62_01G000922</name>
</gene>
<evidence type="ECO:0000256" key="1">
    <source>
        <dbReference type="ARBA" id="ARBA00004496"/>
    </source>
</evidence>
<dbReference type="Gene3D" id="2.120.10.80">
    <property type="entry name" value="Kelch-type beta propeller"/>
    <property type="match status" value="2"/>
</dbReference>
<evidence type="ECO:0000256" key="4">
    <source>
        <dbReference type="ARBA" id="ARBA00022737"/>
    </source>
</evidence>
<feature type="coiled-coil region" evidence="6">
    <location>
        <begin position="786"/>
        <end position="831"/>
    </location>
</feature>
<feature type="compositionally biased region" description="Polar residues" evidence="7">
    <location>
        <begin position="640"/>
        <end position="665"/>
    </location>
</feature>
<dbReference type="GO" id="GO:0051285">
    <property type="term" value="C:cell cortex of cell tip"/>
    <property type="evidence" value="ECO:0007669"/>
    <property type="project" value="TreeGrafter"/>
</dbReference>
<name>A0AAF0Y082_9TREE</name>
<feature type="coiled-coil region" evidence="6">
    <location>
        <begin position="1069"/>
        <end position="1103"/>
    </location>
</feature>
<feature type="compositionally biased region" description="Pro residues" evidence="7">
    <location>
        <begin position="585"/>
        <end position="600"/>
    </location>
</feature>
<feature type="compositionally biased region" description="Polar residues" evidence="7">
    <location>
        <begin position="621"/>
        <end position="632"/>
    </location>
</feature>
<evidence type="ECO:0000313" key="8">
    <source>
        <dbReference type="EMBL" id="WOO77332.1"/>
    </source>
</evidence>
<dbReference type="PANTHER" id="PTHR23244:SF456">
    <property type="entry name" value="MULTIPLE EPIDERMAL GROWTH FACTOR-LIKE DOMAINS PROTEIN 8"/>
    <property type="match status" value="1"/>
</dbReference>
<dbReference type="InterPro" id="IPR006652">
    <property type="entry name" value="Kelch_1"/>
</dbReference>
<feature type="coiled-coil region" evidence="6">
    <location>
        <begin position="991"/>
        <end position="1039"/>
    </location>
</feature>
<feature type="region of interest" description="Disordered" evidence="7">
    <location>
        <begin position="1431"/>
        <end position="1456"/>
    </location>
</feature>
<feature type="compositionally biased region" description="Basic and acidic residues" evidence="7">
    <location>
        <begin position="1200"/>
        <end position="1222"/>
    </location>
</feature>
<feature type="coiled-coil region" evidence="6">
    <location>
        <begin position="858"/>
        <end position="941"/>
    </location>
</feature>
<dbReference type="FunFam" id="2.120.10.80:FF:000049">
    <property type="entry name" value="Cell polarity protein (Tea1)"/>
    <property type="match status" value="1"/>
</dbReference>
<feature type="region of interest" description="Disordered" evidence="7">
    <location>
        <begin position="1244"/>
        <end position="1268"/>
    </location>
</feature>
<comment type="subcellular location">
    <subcellularLocation>
        <location evidence="1">Cytoplasm</location>
    </subcellularLocation>
</comment>
<evidence type="ECO:0000256" key="2">
    <source>
        <dbReference type="ARBA" id="ARBA00022441"/>
    </source>
</evidence>
<feature type="compositionally biased region" description="Low complexity" evidence="7">
    <location>
        <begin position="1498"/>
        <end position="1510"/>
    </location>
</feature>
<feature type="region of interest" description="Disordered" evidence="7">
    <location>
        <begin position="1190"/>
        <end position="1222"/>
    </location>
</feature>
<feature type="region of interest" description="Disordered" evidence="7">
    <location>
        <begin position="481"/>
        <end position="537"/>
    </location>
</feature>
<feature type="region of interest" description="Disordered" evidence="7">
    <location>
        <begin position="1335"/>
        <end position="1358"/>
    </location>
</feature>
<dbReference type="Pfam" id="PF24681">
    <property type="entry name" value="Kelch_KLHDC2_KLHL20_DRC7"/>
    <property type="match status" value="1"/>
</dbReference>
<keyword evidence="9" id="KW-1185">Reference proteome</keyword>
<feature type="region of interest" description="Disordered" evidence="7">
    <location>
        <begin position="1"/>
        <end position="57"/>
    </location>
</feature>
<reference evidence="8" key="1">
    <citation type="submission" date="2023-10" db="EMBL/GenBank/DDBJ databases">
        <authorList>
            <person name="Noh H."/>
        </authorList>
    </citation>
    <scope>NUCLEOTIDE SEQUENCE</scope>
    <source>
        <strain evidence="8">DUCC4014</strain>
    </source>
</reference>
<dbReference type="InterPro" id="IPR011043">
    <property type="entry name" value="Gal_Oxase/kelch_b-propeller"/>
</dbReference>
<feature type="region of interest" description="Disordered" evidence="7">
    <location>
        <begin position="551"/>
        <end position="709"/>
    </location>
</feature>
<dbReference type="Proteomes" id="UP000827549">
    <property type="component" value="Chromosome 1"/>
</dbReference>
<dbReference type="GO" id="GO:0061245">
    <property type="term" value="P:establishment or maintenance of bipolar cell polarity"/>
    <property type="evidence" value="ECO:0007669"/>
    <property type="project" value="TreeGrafter"/>
</dbReference>
<keyword evidence="4" id="KW-0677">Repeat</keyword>
<evidence type="ECO:0000256" key="5">
    <source>
        <dbReference type="ARBA" id="ARBA00023054"/>
    </source>
</evidence>
<feature type="compositionally biased region" description="Low complexity" evidence="7">
    <location>
        <begin position="28"/>
        <end position="54"/>
    </location>
</feature>
<dbReference type="SMART" id="SM00612">
    <property type="entry name" value="Kelch"/>
    <property type="match status" value="3"/>
</dbReference>
<evidence type="ECO:0000256" key="3">
    <source>
        <dbReference type="ARBA" id="ARBA00022490"/>
    </source>
</evidence>
<dbReference type="EMBL" id="CP086714">
    <property type="protein sequence ID" value="WOO77332.1"/>
    <property type="molecule type" value="Genomic_DNA"/>
</dbReference>
<feature type="coiled-coil region" evidence="6">
    <location>
        <begin position="1385"/>
        <end position="1426"/>
    </location>
</feature>
<evidence type="ECO:0000256" key="6">
    <source>
        <dbReference type="SAM" id="Coils"/>
    </source>
</evidence>
<dbReference type="GeneID" id="87804180"/>
<proteinExistence type="predicted"/>
<feature type="compositionally biased region" description="Basic and acidic residues" evidence="7">
    <location>
        <begin position="1434"/>
        <end position="1443"/>
    </location>
</feature>
<keyword evidence="2" id="KW-0880">Kelch repeat</keyword>
<dbReference type="PANTHER" id="PTHR23244">
    <property type="entry name" value="KELCH REPEAT DOMAIN"/>
    <property type="match status" value="1"/>
</dbReference>
<feature type="region of interest" description="Disordered" evidence="7">
    <location>
        <begin position="1489"/>
        <end position="1526"/>
    </location>
</feature>
<dbReference type="InterPro" id="IPR015915">
    <property type="entry name" value="Kelch-typ_b-propeller"/>
</dbReference>
<sequence length="1556" mass="169403">MAIFKKKASKEREHGARSPTNSPPVQAPPMMQTMAAAGQDAAAAFSPANPNSNPRRLTNQQAMPYAVPPPQGILVEAASGRSSPGPGFNYGTGHPSTTSLGATHPPGAAPPQLNGPSPLATSMPVTGPASQSSSNLPPGAASGPGYPWSTRTLRLYQPPPTAPAATPTSPFPRYGLSVPSYPSHSGHMLLFGGLAHDRAHNDLWSLDVRDCSLQLVKTRGDAPLARIGHVSAIADRVMLVFGGDTKLTETDKQDDGLYILDLRTQEWTRVPVLAGPSGRYGHAACMVGNTFYVHGGHVDGRNLDDLWAFDVSQLGKDGVQRYQWERVSYSSPAPLARTGHTLVPFRNKLYLFGGTDGDYHYNDSWSFDITTGAWSELECIGYIPIPREGHAAAIVDDVVYVFGGRDVHGKDLGDLAAFRISNQRWYMFQNMGPSPMAKSGHSLCAAHGKVFVVGGESNLSPAHVRDDPNLVHVLDTTKIKYPADNPSARGSTPATIRPRTASDVGGRPGTAPGGAGPYGGGSQVVVPGGPGTGSMAQFSRSYDNLARSISPSVVASEPRPLIITNETGSTQSRHTPRSESQDSGPPRPNPNPNPNGVPPQRPRREGDEEYRRAMSPPVIVTSANGTAVSSPATERVVTPNGISSPTSPQAHVTSHTIHPNVRNTRSPPPQLRNGEGLDRPALPPDAFYFGGRSPNSGSRPNSINAGRPASFLGRPGSIVGNRPNSIAGTADLLRELKARETEADGAKRREAAMRVILSRAVQQGFVPEEETADLPSGDLVGENETVRQLVDALLQMKQDKANLQNDVANQMRVASDKIQDAERLQKSALQEAAYYRAKAAALETGSTVDLSRVEADRIVDLERQLEASANEQTASQQELERSKADLAHLREINSSAEEREAETLQRAEQIEEAHSQLLEELEELREQSATKDKQSRDLTERFITVNSNLQQRESERNQFRSQLDDITGKHDEHLQLIEAVQASLVAAGVRSAELEELHAGSRDKVAQLEQELAEARHELEAKAKEAEDARQRAVEVEGLHAKSVEEATSLRTITTGRLGELLESNRSVNGDNERSIKGHQDQLRALEEEKSSLLKLLREAGQRVDATELAAHTHQQKAREIETTHKALRGEMRQHRTKLLTTQKEIAKYRDLYAAKDAELRERDQAVTELQTRVSLLRKHLGEHGVNVSDADLDSLETPTSRELETQLRDKSRAHESAQREIDELTRRCQEAEDKVESLGRLVERVKDTRSPSAASMRSPTPPSDSDRRAIEAERRLHEVEAQHKEKMAALEGDYQTAVRYVKGTEKMLKRMKDELNKQKTTNSQLIAELDSYRGRAGSTEPGARGISGRSTPSVSEGELHRRLNTLQGQYVSLQQELQASQDGLSARQREVDLLRMRSEEAERDNEVLRDDLAQATHRIETLLEMNQSGIHLGSDDGGERLGLRRHSSASTDGVTSTAFDKFTNELKQWERARSPDAHDVDLPTFHNDDHALDHAGAHAGANGTAGKTAPLSINHSSTTPKSNSPFAGAAVTAAAALNDVNHQRNSSTYSGDWLN</sequence>
<dbReference type="SUPFAM" id="SSF50965">
    <property type="entry name" value="Galactose oxidase, central domain"/>
    <property type="match status" value="2"/>
</dbReference>
<evidence type="ECO:0000313" key="9">
    <source>
        <dbReference type="Proteomes" id="UP000827549"/>
    </source>
</evidence>
<feature type="compositionally biased region" description="Gly residues" evidence="7">
    <location>
        <begin position="506"/>
        <end position="532"/>
    </location>
</feature>
<protein>
    <submittedName>
        <fullName evidence="8">Tip elongation aberrant protein 1</fullName>
    </submittedName>
</protein>
<feature type="region of interest" description="Disordered" evidence="7">
    <location>
        <begin position="75"/>
        <end position="149"/>
    </location>
</feature>
<feature type="compositionally biased region" description="Polar residues" evidence="7">
    <location>
        <begin position="564"/>
        <end position="573"/>
    </location>
</feature>
<dbReference type="RefSeq" id="XP_062623364.1">
    <property type="nucleotide sequence ID" value="XM_062767380.1"/>
</dbReference>
<feature type="compositionally biased region" description="Polar residues" evidence="7">
    <location>
        <begin position="119"/>
        <end position="136"/>
    </location>
</feature>
<keyword evidence="3" id="KW-0963">Cytoplasm</keyword>
<keyword evidence="5 6" id="KW-0175">Coiled coil</keyword>
<feature type="compositionally biased region" description="Polar residues" evidence="7">
    <location>
        <begin position="693"/>
        <end position="704"/>
    </location>
</feature>
<feature type="compositionally biased region" description="Basic and acidic residues" evidence="7">
    <location>
        <begin position="602"/>
        <end position="612"/>
    </location>
</feature>
<evidence type="ECO:0000256" key="7">
    <source>
        <dbReference type="SAM" id="MobiDB-lite"/>
    </source>
</evidence>
<accession>A0AAF0Y082</accession>
<organism evidence="8 9">
    <name type="scientific">Vanrija pseudolonga</name>
    <dbReference type="NCBI Taxonomy" id="143232"/>
    <lineage>
        <taxon>Eukaryota</taxon>
        <taxon>Fungi</taxon>
        <taxon>Dikarya</taxon>
        <taxon>Basidiomycota</taxon>
        <taxon>Agaricomycotina</taxon>
        <taxon>Tremellomycetes</taxon>
        <taxon>Trichosporonales</taxon>
        <taxon>Trichosporonaceae</taxon>
        <taxon>Vanrija</taxon>
    </lineage>
</organism>